<keyword evidence="3" id="KW-0472">Membrane</keyword>
<evidence type="ECO:0000259" key="4">
    <source>
        <dbReference type="PROSITE" id="PS50127"/>
    </source>
</evidence>
<dbReference type="SUPFAM" id="SSF54495">
    <property type="entry name" value="UBC-like"/>
    <property type="match status" value="1"/>
</dbReference>
<dbReference type="EMBL" id="LSBJ02000001">
    <property type="protein sequence ID" value="OAQ73596.1"/>
    <property type="molecule type" value="Genomic_DNA"/>
</dbReference>
<dbReference type="Gene3D" id="3.10.110.10">
    <property type="entry name" value="Ubiquitin Conjugating Enzyme"/>
    <property type="match status" value="1"/>
</dbReference>
<dbReference type="CDD" id="cd23799">
    <property type="entry name" value="UBCc_UBE2J"/>
    <property type="match status" value="1"/>
</dbReference>
<evidence type="ECO:0000256" key="3">
    <source>
        <dbReference type="SAM" id="Phobius"/>
    </source>
</evidence>
<dbReference type="AlphaFoldDB" id="A0A179G721"/>
<keyword evidence="1" id="KW-0833">Ubl conjugation pathway</keyword>
<dbReference type="OrthoDB" id="1158011at2759"/>
<evidence type="ECO:0000313" key="6">
    <source>
        <dbReference type="Proteomes" id="UP000078397"/>
    </source>
</evidence>
<dbReference type="InterPro" id="IPR016135">
    <property type="entry name" value="UBQ-conjugating_enzyme/RWD"/>
</dbReference>
<dbReference type="InterPro" id="IPR050113">
    <property type="entry name" value="Ub_conjugating_enzyme"/>
</dbReference>
<evidence type="ECO:0000256" key="1">
    <source>
        <dbReference type="ARBA" id="ARBA00022786"/>
    </source>
</evidence>
<dbReference type="RefSeq" id="XP_018149679.1">
    <property type="nucleotide sequence ID" value="XM_018281133.1"/>
</dbReference>
<dbReference type="STRING" id="1380566.A0A179G721"/>
<protein>
    <submittedName>
        <fullName evidence="5">Actin family protein</fullName>
    </submittedName>
</protein>
<dbReference type="SMART" id="SM00212">
    <property type="entry name" value="UBCc"/>
    <property type="match status" value="1"/>
</dbReference>
<name>A0A179G721_METCM</name>
<dbReference type="PANTHER" id="PTHR24067">
    <property type="entry name" value="UBIQUITIN-CONJUGATING ENZYME E2"/>
    <property type="match status" value="1"/>
</dbReference>
<dbReference type="GeneID" id="28845127"/>
<accession>A0A179G721</accession>
<dbReference type="KEGG" id="pchm:VFPPC_01278"/>
<dbReference type="PROSITE" id="PS50127">
    <property type="entry name" value="UBC_2"/>
    <property type="match status" value="1"/>
</dbReference>
<organism evidence="5 6">
    <name type="scientific">Pochonia chlamydosporia 170</name>
    <dbReference type="NCBI Taxonomy" id="1380566"/>
    <lineage>
        <taxon>Eukaryota</taxon>
        <taxon>Fungi</taxon>
        <taxon>Dikarya</taxon>
        <taxon>Ascomycota</taxon>
        <taxon>Pezizomycotina</taxon>
        <taxon>Sordariomycetes</taxon>
        <taxon>Hypocreomycetidae</taxon>
        <taxon>Hypocreales</taxon>
        <taxon>Clavicipitaceae</taxon>
        <taxon>Pochonia</taxon>
    </lineage>
</organism>
<gene>
    <name evidence="5" type="ORF">VFPPC_01278</name>
</gene>
<dbReference type="FunFam" id="3.10.110.10:FF:000058">
    <property type="entry name" value="Ubiquitin-conjugating enzyme E2 6"/>
    <property type="match status" value="1"/>
</dbReference>
<feature type="region of interest" description="Disordered" evidence="2">
    <location>
        <begin position="45"/>
        <end position="70"/>
    </location>
</feature>
<comment type="caution">
    <text evidence="5">The sequence shown here is derived from an EMBL/GenBank/DDBJ whole genome shotgun (WGS) entry which is preliminary data.</text>
</comment>
<reference evidence="5 6" key="1">
    <citation type="journal article" date="2016" name="PLoS Pathog.">
        <title>Biosynthesis of antibiotic leucinostatins in bio-control fungus Purpureocillium lilacinum and their inhibition on phytophthora revealed by genome mining.</title>
        <authorList>
            <person name="Wang G."/>
            <person name="Liu Z."/>
            <person name="Lin R."/>
            <person name="Li E."/>
            <person name="Mao Z."/>
            <person name="Ling J."/>
            <person name="Yang Y."/>
            <person name="Yin W.B."/>
            <person name="Xie B."/>
        </authorList>
    </citation>
    <scope>NUCLEOTIDE SEQUENCE [LARGE SCALE GENOMIC DNA]</scope>
    <source>
        <strain evidence="5">170</strain>
    </source>
</reference>
<keyword evidence="3" id="KW-0812">Transmembrane</keyword>
<dbReference type="Pfam" id="PF00179">
    <property type="entry name" value="UQ_con"/>
    <property type="match status" value="1"/>
</dbReference>
<feature type="domain" description="UBC core" evidence="4">
    <location>
        <begin position="94"/>
        <end position="245"/>
    </location>
</feature>
<feature type="transmembrane region" description="Helical" evidence="3">
    <location>
        <begin position="332"/>
        <end position="349"/>
    </location>
</feature>
<keyword evidence="3" id="KW-1133">Transmembrane helix</keyword>
<keyword evidence="6" id="KW-1185">Reference proteome</keyword>
<dbReference type="Proteomes" id="UP000078397">
    <property type="component" value="Unassembled WGS sequence"/>
</dbReference>
<dbReference type="InterPro" id="IPR000608">
    <property type="entry name" value="UBC"/>
</dbReference>
<proteinExistence type="predicted"/>
<evidence type="ECO:0000313" key="5">
    <source>
        <dbReference type="EMBL" id="OAQ73596.1"/>
    </source>
</evidence>
<evidence type="ECO:0000256" key="2">
    <source>
        <dbReference type="SAM" id="MobiDB-lite"/>
    </source>
</evidence>
<sequence length="355" mass="38666">MPTTRSDQSVSSPTLPSLGHLGLDFSIYLESDCFPALTADHDDSLSTPLQPDATQPVARTRSSLSSSSSGLLPWNPRADFGKDHLHNRHMASKAAQKRLTREYKAISENPPPYITAHPSESNILEWHYIITGPEDTPYHGGQYWGTLIFPPNYPFAPPAIRMHTPSGRFSPSSRLCLSISDFHPKSFNPAWEVSTILVGLLSFMTGDEITTGSISTTSAEKRYLASRTRWWNSSGGGSHAKNTGLKGNIKVGDGGAKFRSEWADLDLENWEWMKTNKVDTATGNRWDSENGSSCGPQLGIAGGSSGHQAQAVVDAVVQQRDAGRGWIYRNKLLVLGGAIFLYVLIARLVRGGGIA</sequence>